<evidence type="ECO:0000256" key="5">
    <source>
        <dbReference type="SAM" id="MobiDB-lite"/>
    </source>
</evidence>
<dbReference type="InterPro" id="IPR003599">
    <property type="entry name" value="Ig_sub"/>
</dbReference>
<dbReference type="AlphaFoldDB" id="A0A8K0AGL7"/>
<dbReference type="SMART" id="SM00060">
    <property type="entry name" value="FN3"/>
    <property type="match status" value="1"/>
</dbReference>
<dbReference type="Gene3D" id="2.60.40.10">
    <property type="entry name" value="Immunoglobulins"/>
    <property type="match status" value="5"/>
</dbReference>
<dbReference type="CDD" id="cd00063">
    <property type="entry name" value="FN3"/>
    <property type="match status" value="1"/>
</dbReference>
<dbReference type="EMBL" id="OV696694">
    <property type="protein sequence ID" value="CAH1274462.1"/>
    <property type="molecule type" value="Genomic_DNA"/>
</dbReference>
<dbReference type="InterPro" id="IPR013783">
    <property type="entry name" value="Ig-like_fold"/>
</dbReference>
<dbReference type="Proteomes" id="UP000838412">
    <property type="component" value="Chromosome 9"/>
</dbReference>
<dbReference type="InterPro" id="IPR003598">
    <property type="entry name" value="Ig_sub2"/>
</dbReference>
<organism evidence="8 9">
    <name type="scientific">Branchiostoma lanceolatum</name>
    <name type="common">Common lancelet</name>
    <name type="synonym">Amphioxus lanceolatum</name>
    <dbReference type="NCBI Taxonomy" id="7740"/>
    <lineage>
        <taxon>Eukaryota</taxon>
        <taxon>Metazoa</taxon>
        <taxon>Chordata</taxon>
        <taxon>Cephalochordata</taxon>
        <taxon>Leptocardii</taxon>
        <taxon>Amphioxiformes</taxon>
        <taxon>Branchiostomatidae</taxon>
        <taxon>Branchiostoma</taxon>
    </lineage>
</organism>
<dbReference type="Pfam" id="PF07679">
    <property type="entry name" value="I-set"/>
    <property type="match status" value="4"/>
</dbReference>
<dbReference type="PANTHER" id="PTHR47633:SF7">
    <property type="entry name" value="TITIN HOMOLOG"/>
    <property type="match status" value="1"/>
</dbReference>
<dbReference type="GO" id="GO:0005737">
    <property type="term" value="C:cytoplasm"/>
    <property type="evidence" value="ECO:0007669"/>
    <property type="project" value="UniProtKB-SubCell"/>
</dbReference>
<dbReference type="OrthoDB" id="5969272at2759"/>
<keyword evidence="9" id="KW-1185">Reference proteome</keyword>
<sequence>MAEEAPGFRQPIKSIAVIKGKPAKFEAIVTGTPEPDVSWYLNGQEVAPTDKTQISREEGGRASLVLTSVTDDGGNIACTARNSAGTASSTAKLVVREPPDFVQRLKSQRVKEGSRVEMMVKFKGTPMPKIRWYRERAELQSTEDFRIVTEGDTSRLVIEEVFEDDSGKFSATATNVVGRVISAAHLMVTDTTPPATPTGRLGTPGKLTPGASPGLAPSPAGAAAPVTPITGAPVPKDATVVKPLAVKPADEAAPVAAKAGEKRPAEAKVGEVPAAKKVASKEEEQKPVPMEVDQAGGQAAGKAGIPRVAGDGQEEVRPAAEGTEKEAKAFPSPLGVKASDVDDTSVTLKWTPVTGATDYRVAMTPPDGKVVDPVGGPSVWERTVEGLRPGQDYVFTVAAIGPEGQSNPSKPVKISTAGASGKAKVISPQAGKKKQAGVKREGSGEDTFTSPSQLRRQGDLVTSPSQLRRQGTDDSGSLTSFHTATGEEVMSISSYATAEAGTQEGASEVSTIEEISEGEEDELSGAPEFNRGLESCQVARGESVRFECEISGSPPPTIIWLKDGREIDEDNQHFAKYGDDGSFALVITNVTDADSGAYSCQATSKKGQATSTAELTVKPHSIGGEETRGEKIAPIFAAKLTDVNVKEGADARFDCVVAGTPGIEVTWFKDGVPVRNGGNRMLTFRGDGSCSLDVTSVTCDDAGVYEVQAANIAGTSKCSALLVVQQLERRFP</sequence>
<dbReference type="SMART" id="SM00409">
    <property type="entry name" value="IG"/>
    <property type="match status" value="4"/>
</dbReference>
<dbReference type="SMART" id="SM00408">
    <property type="entry name" value="IGc2"/>
    <property type="match status" value="4"/>
</dbReference>
<accession>A0A8K0AGL7</accession>
<dbReference type="InterPro" id="IPR036179">
    <property type="entry name" value="Ig-like_dom_sf"/>
</dbReference>
<evidence type="ECO:0000259" key="7">
    <source>
        <dbReference type="PROSITE" id="PS50853"/>
    </source>
</evidence>
<feature type="compositionally biased region" description="Polar residues" evidence="5">
    <location>
        <begin position="446"/>
        <end position="480"/>
    </location>
</feature>
<feature type="domain" description="Ig-like" evidence="6">
    <location>
        <begin position="634"/>
        <end position="723"/>
    </location>
</feature>
<feature type="domain" description="Ig-like" evidence="6">
    <location>
        <begin position="6"/>
        <end position="94"/>
    </location>
</feature>
<evidence type="ECO:0000256" key="4">
    <source>
        <dbReference type="ARBA" id="ARBA00023319"/>
    </source>
</evidence>
<dbReference type="GO" id="GO:0045989">
    <property type="term" value="P:positive regulation of striated muscle contraction"/>
    <property type="evidence" value="ECO:0007669"/>
    <property type="project" value="UniProtKB-ARBA"/>
</dbReference>
<dbReference type="PANTHER" id="PTHR47633">
    <property type="entry name" value="IMMUNOGLOBULIN"/>
    <property type="match status" value="1"/>
</dbReference>
<feature type="region of interest" description="Disordered" evidence="5">
    <location>
        <begin position="191"/>
        <end position="222"/>
    </location>
</feature>
<dbReference type="FunFam" id="2.60.40.10:FF:000107">
    <property type="entry name" value="Myosin, light chain kinase a"/>
    <property type="match status" value="2"/>
</dbReference>
<evidence type="ECO:0000256" key="1">
    <source>
        <dbReference type="ARBA" id="ARBA00004496"/>
    </source>
</evidence>
<dbReference type="GO" id="GO:0060298">
    <property type="term" value="P:positive regulation of sarcomere organization"/>
    <property type="evidence" value="ECO:0007669"/>
    <property type="project" value="UniProtKB-ARBA"/>
</dbReference>
<evidence type="ECO:0000259" key="6">
    <source>
        <dbReference type="PROSITE" id="PS50835"/>
    </source>
</evidence>
<dbReference type="Pfam" id="PF00041">
    <property type="entry name" value="fn3"/>
    <property type="match status" value="1"/>
</dbReference>
<keyword evidence="2" id="KW-0963">Cytoplasm</keyword>
<proteinExistence type="predicted"/>
<keyword evidence="4" id="KW-0393">Immunoglobulin domain</keyword>
<comment type="subcellular location">
    <subcellularLocation>
        <location evidence="1">Cytoplasm</location>
    </subcellularLocation>
</comment>
<dbReference type="GO" id="GO:0055013">
    <property type="term" value="P:cardiac muscle cell development"/>
    <property type="evidence" value="ECO:0007669"/>
    <property type="project" value="UniProtKB-ARBA"/>
</dbReference>
<dbReference type="InterPro" id="IPR036116">
    <property type="entry name" value="FN3_sf"/>
</dbReference>
<dbReference type="FunFam" id="2.60.40.10:FF:000425">
    <property type="entry name" value="Myosin light chain kinase"/>
    <property type="match status" value="2"/>
</dbReference>
<feature type="domain" description="Ig-like" evidence="6">
    <location>
        <begin position="527"/>
        <end position="616"/>
    </location>
</feature>
<keyword evidence="3" id="KW-0677">Repeat</keyword>
<dbReference type="PROSITE" id="PS50853">
    <property type="entry name" value="FN3"/>
    <property type="match status" value="1"/>
</dbReference>
<evidence type="ECO:0000313" key="9">
    <source>
        <dbReference type="Proteomes" id="UP000838412"/>
    </source>
</evidence>
<dbReference type="FunFam" id="2.60.40.10:FF:001937">
    <property type="match status" value="1"/>
</dbReference>
<evidence type="ECO:0000256" key="3">
    <source>
        <dbReference type="ARBA" id="ARBA00022737"/>
    </source>
</evidence>
<feature type="domain" description="Ig-like" evidence="6">
    <location>
        <begin position="99"/>
        <end position="182"/>
    </location>
</feature>
<feature type="region of interest" description="Disordered" evidence="5">
    <location>
        <begin position="401"/>
        <end position="480"/>
    </location>
</feature>
<evidence type="ECO:0000256" key="2">
    <source>
        <dbReference type="ARBA" id="ARBA00022490"/>
    </source>
</evidence>
<evidence type="ECO:0000313" key="8">
    <source>
        <dbReference type="EMBL" id="CAH1274462.1"/>
    </source>
</evidence>
<dbReference type="SUPFAM" id="SSF49265">
    <property type="entry name" value="Fibronectin type III"/>
    <property type="match status" value="1"/>
</dbReference>
<feature type="compositionally biased region" description="Basic and acidic residues" evidence="5">
    <location>
        <begin position="259"/>
        <end position="269"/>
    </location>
</feature>
<dbReference type="SUPFAM" id="SSF48726">
    <property type="entry name" value="Immunoglobulin"/>
    <property type="match status" value="4"/>
</dbReference>
<feature type="region of interest" description="Disordered" evidence="5">
    <location>
        <begin position="259"/>
        <end position="289"/>
    </location>
</feature>
<dbReference type="InterPro" id="IPR007110">
    <property type="entry name" value="Ig-like_dom"/>
</dbReference>
<reference evidence="8" key="1">
    <citation type="submission" date="2022-01" db="EMBL/GenBank/DDBJ databases">
        <authorList>
            <person name="Braso-Vives M."/>
        </authorList>
    </citation>
    <scope>NUCLEOTIDE SEQUENCE</scope>
</reference>
<dbReference type="InterPro" id="IPR013098">
    <property type="entry name" value="Ig_I-set"/>
</dbReference>
<dbReference type="InterPro" id="IPR003961">
    <property type="entry name" value="FN3_dom"/>
</dbReference>
<name>A0A8K0AGL7_BRALA</name>
<dbReference type="PROSITE" id="PS50835">
    <property type="entry name" value="IG_LIKE"/>
    <property type="match status" value="4"/>
</dbReference>
<protein>
    <submittedName>
        <fullName evidence="8">OBSCN protein</fullName>
    </submittedName>
</protein>
<feature type="compositionally biased region" description="Low complexity" evidence="5">
    <location>
        <begin position="209"/>
        <end position="222"/>
    </location>
</feature>
<feature type="domain" description="Fibronectin type-III" evidence="7">
    <location>
        <begin position="332"/>
        <end position="419"/>
    </location>
</feature>
<gene>
    <name evidence="8" type="primary">OBSCN</name>
    <name evidence="8" type="ORF">BLAG_LOCUS25474</name>
</gene>